<evidence type="ECO:0000313" key="2">
    <source>
        <dbReference type="Proteomes" id="UP000518892"/>
    </source>
</evidence>
<dbReference type="AlphaFoldDB" id="A0A7W5ET01"/>
<dbReference type="EMBL" id="JACHXR010000002">
    <property type="protein sequence ID" value="MBB3230116.1"/>
    <property type="molecule type" value="Genomic_DNA"/>
</dbReference>
<evidence type="ECO:0008006" key="3">
    <source>
        <dbReference type="Google" id="ProtNLM"/>
    </source>
</evidence>
<reference evidence="1 2" key="1">
    <citation type="submission" date="2020-08" db="EMBL/GenBank/DDBJ databases">
        <title>Genomic Encyclopedia of Type Strains, Phase III (KMG-III): the genomes of soil and plant-associated and newly described type strains.</title>
        <authorList>
            <person name="Whitman W."/>
        </authorList>
    </citation>
    <scope>NUCLEOTIDE SEQUENCE [LARGE SCALE GENOMIC DNA]</scope>
    <source>
        <strain evidence="1 2">CECT 7744</strain>
    </source>
</reference>
<organism evidence="1 2">
    <name type="scientific">Halomonas stenophila</name>
    <dbReference type="NCBI Taxonomy" id="795312"/>
    <lineage>
        <taxon>Bacteria</taxon>
        <taxon>Pseudomonadati</taxon>
        <taxon>Pseudomonadota</taxon>
        <taxon>Gammaproteobacteria</taxon>
        <taxon>Oceanospirillales</taxon>
        <taxon>Halomonadaceae</taxon>
        <taxon>Halomonas</taxon>
    </lineage>
</organism>
<gene>
    <name evidence="1" type="ORF">FHR97_000950</name>
</gene>
<protein>
    <recommendedName>
        <fullName evidence="3">ABC transporter substrate-binding protein</fullName>
    </recommendedName>
</protein>
<dbReference type="RefSeq" id="WP_246403779.1">
    <property type="nucleotide sequence ID" value="NZ_JACHXR010000002.1"/>
</dbReference>
<evidence type="ECO:0000313" key="1">
    <source>
        <dbReference type="EMBL" id="MBB3230116.1"/>
    </source>
</evidence>
<accession>A0A7W5ET01</accession>
<dbReference type="Proteomes" id="UP000518892">
    <property type="component" value="Unassembled WGS sequence"/>
</dbReference>
<keyword evidence="2" id="KW-1185">Reference proteome</keyword>
<sequence length="65" mass="7573">MLAGETPLFSVRPDIVGPYTAARLRDQVGERLYPIPLNASLLAFVDPQRRDAFLARWRREFRRDD</sequence>
<comment type="caution">
    <text evidence="1">The sequence shown here is derived from an EMBL/GenBank/DDBJ whole genome shotgun (WGS) entry which is preliminary data.</text>
</comment>
<proteinExistence type="predicted"/>
<name>A0A7W5ET01_9GAMM</name>